<dbReference type="EMBL" id="HACA01003769">
    <property type="protein sequence ID" value="CDW21130.1"/>
    <property type="molecule type" value="Transcribed_RNA"/>
</dbReference>
<protein>
    <submittedName>
        <fullName evidence="1">Uncharacterized protein</fullName>
    </submittedName>
</protein>
<reference evidence="1" key="1">
    <citation type="submission" date="2014-05" db="EMBL/GenBank/DDBJ databases">
        <authorList>
            <person name="Chronopoulou M."/>
        </authorList>
    </citation>
    <scope>NUCLEOTIDE SEQUENCE</scope>
    <source>
        <tissue evidence="1">Whole organism</tissue>
    </source>
</reference>
<dbReference type="AlphaFoldDB" id="A0A0K2T5N7"/>
<name>A0A0K2T5N7_LEPSM</name>
<accession>A0A0K2T5N7</accession>
<organism evidence="1">
    <name type="scientific">Lepeophtheirus salmonis</name>
    <name type="common">Salmon louse</name>
    <name type="synonym">Caligus salmonis</name>
    <dbReference type="NCBI Taxonomy" id="72036"/>
    <lineage>
        <taxon>Eukaryota</taxon>
        <taxon>Metazoa</taxon>
        <taxon>Ecdysozoa</taxon>
        <taxon>Arthropoda</taxon>
        <taxon>Crustacea</taxon>
        <taxon>Multicrustacea</taxon>
        <taxon>Hexanauplia</taxon>
        <taxon>Copepoda</taxon>
        <taxon>Siphonostomatoida</taxon>
        <taxon>Caligidae</taxon>
        <taxon>Lepeophtheirus</taxon>
    </lineage>
</organism>
<sequence length="48" mass="5489">MTPKTGSCSFISIRQLVGVKCKTENIIRSSMNDRPRYTMLRIISIDAR</sequence>
<evidence type="ECO:0000313" key="1">
    <source>
        <dbReference type="EMBL" id="CDW21130.1"/>
    </source>
</evidence>
<proteinExistence type="predicted"/>